<dbReference type="PANTHER" id="PTHR42713:SF3">
    <property type="entry name" value="TRANSCRIPTIONAL REGULATORY PROTEIN HPTR"/>
    <property type="match status" value="1"/>
</dbReference>
<evidence type="ECO:0000256" key="5">
    <source>
        <dbReference type="ARBA" id="ARBA00023015"/>
    </source>
</evidence>
<dbReference type="InterPro" id="IPR009057">
    <property type="entry name" value="Homeodomain-like_sf"/>
</dbReference>
<keyword evidence="3 8" id="KW-0597">Phosphoprotein</keyword>
<dbReference type="InterPro" id="IPR011006">
    <property type="entry name" value="CheY-like_superfamily"/>
</dbReference>
<evidence type="ECO:0000256" key="1">
    <source>
        <dbReference type="ARBA" id="ARBA00004496"/>
    </source>
</evidence>
<dbReference type="Gene3D" id="1.10.10.60">
    <property type="entry name" value="Homeodomain-like"/>
    <property type="match status" value="2"/>
</dbReference>
<evidence type="ECO:0000256" key="8">
    <source>
        <dbReference type="PROSITE-ProRule" id="PRU00169"/>
    </source>
</evidence>
<evidence type="ECO:0000313" key="12">
    <source>
        <dbReference type="EMBL" id="MFC0214576.1"/>
    </source>
</evidence>
<evidence type="ECO:0000256" key="7">
    <source>
        <dbReference type="ARBA" id="ARBA00023163"/>
    </source>
</evidence>
<keyword evidence="7" id="KW-0804">Transcription</keyword>
<dbReference type="EMBL" id="JBHLWN010000076">
    <property type="protein sequence ID" value="MFC0214576.1"/>
    <property type="molecule type" value="Genomic_DNA"/>
</dbReference>
<evidence type="ECO:0000259" key="11">
    <source>
        <dbReference type="PROSITE" id="PS50110"/>
    </source>
</evidence>
<dbReference type="Pfam" id="PF12833">
    <property type="entry name" value="HTH_18"/>
    <property type="match status" value="1"/>
</dbReference>
<accession>A0ABV6DPJ0</accession>
<evidence type="ECO:0000256" key="6">
    <source>
        <dbReference type="ARBA" id="ARBA00023125"/>
    </source>
</evidence>
<organism evidence="12 13">
    <name type="scientific">Paenibacillus chartarius</name>
    <dbReference type="NCBI Taxonomy" id="747481"/>
    <lineage>
        <taxon>Bacteria</taxon>
        <taxon>Bacillati</taxon>
        <taxon>Bacillota</taxon>
        <taxon>Bacilli</taxon>
        <taxon>Bacillales</taxon>
        <taxon>Paenibacillaceae</taxon>
        <taxon>Paenibacillus</taxon>
    </lineage>
</organism>
<evidence type="ECO:0000256" key="3">
    <source>
        <dbReference type="ARBA" id="ARBA00022553"/>
    </source>
</evidence>
<dbReference type="SUPFAM" id="SSF46689">
    <property type="entry name" value="Homeodomain-like"/>
    <property type="match status" value="2"/>
</dbReference>
<dbReference type="PROSITE" id="PS50110">
    <property type="entry name" value="RESPONSE_REGULATORY"/>
    <property type="match status" value="1"/>
</dbReference>
<dbReference type="SMART" id="SM00448">
    <property type="entry name" value="REC"/>
    <property type="match status" value="1"/>
</dbReference>
<dbReference type="InterPro" id="IPR020449">
    <property type="entry name" value="Tscrpt_reg_AraC-type_HTH"/>
</dbReference>
<feature type="modified residue" description="4-aspartylphosphate" evidence="8">
    <location>
        <position position="54"/>
    </location>
</feature>
<dbReference type="Proteomes" id="UP001589776">
    <property type="component" value="Unassembled WGS sequence"/>
</dbReference>
<keyword evidence="5" id="KW-0805">Transcription regulation</keyword>
<dbReference type="InterPro" id="IPR001789">
    <property type="entry name" value="Sig_transdc_resp-reg_receiver"/>
</dbReference>
<feature type="coiled-coil region" evidence="9">
    <location>
        <begin position="108"/>
        <end position="144"/>
    </location>
</feature>
<feature type="domain" description="Response regulatory" evidence="11">
    <location>
        <begin position="2"/>
        <end position="119"/>
    </location>
</feature>
<dbReference type="PROSITE" id="PS01124">
    <property type="entry name" value="HTH_ARAC_FAMILY_2"/>
    <property type="match status" value="1"/>
</dbReference>
<comment type="subcellular location">
    <subcellularLocation>
        <location evidence="1">Cytoplasm</location>
    </subcellularLocation>
</comment>
<reference evidence="12 13" key="1">
    <citation type="submission" date="2024-09" db="EMBL/GenBank/DDBJ databases">
        <authorList>
            <person name="Sun Q."/>
            <person name="Mori K."/>
        </authorList>
    </citation>
    <scope>NUCLEOTIDE SEQUENCE [LARGE SCALE GENOMIC DNA]</scope>
    <source>
        <strain evidence="12 13">CCM 7759</strain>
    </source>
</reference>
<evidence type="ECO:0000259" key="10">
    <source>
        <dbReference type="PROSITE" id="PS01124"/>
    </source>
</evidence>
<comment type="caution">
    <text evidence="12">The sequence shown here is derived from an EMBL/GenBank/DDBJ whole genome shotgun (WGS) entry which is preliminary data.</text>
</comment>
<keyword evidence="2" id="KW-0963">Cytoplasm</keyword>
<evidence type="ECO:0000256" key="9">
    <source>
        <dbReference type="SAM" id="Coils"/>
    </source>
</evidence>
<keyword evidence="4" id="KW-0902">Two-component regulatory system</keyword>
<dbReference type="SMART" id="SM00342">
    <property type="entry name" value="HTH_ARAC"/>
    <property type="match status" value="1"/>
</dbReference>
<evidence type="ECO:0000256" key="4">
    <source>
        <dbReference type="ARBA" id="ARBA00023012"/>
    </source>
</evidence>
<gene>
    <name evidence="12" type="ORF">ACFFK0_19315</name>
</gene>
<feature type="domain" description="HTH araC/xylS-type" evidence="10">
    <location>
        <begin position="421"/>
        <end position="520"/>
    </location>
</feature>
<sequence length="522" mass="59550">MKLLLVEDERLTREGILESVDWSRLHISEVKEAVDGMDALAVCEAYEPDIVLTDIKMPRMDGVALASQLRRKYPNCKIVFMSGYAEKEYLKAAITLKAISYVEKPLDVDEVEAALATAVSEHEAERKQQQMLSLSAEKAHLLKRQAAQTLTRPNADRGDLAQELSWLPGSITPEYAGVTCMVKLDREHPELDELERLLESSAAEYGVAALMFAKDDRHVVVQLIAPDRSKLSATNLKDVFSMFSYELRGRQVKHDIAIGVPVAGLAHAHESYITAVVLLQESFFRGPYSLILYGDPASTSPKEPHTPDPKHLERFKEMLAQEKFDDYERLVRQLSSEFRRAPGTPVNQVKELYYRLVQELEHYFHEAGLHGETGSEAMSAAWERMFECRYLGELQDILLAKLQVWHKAWETHQKGHGHISSKIVKYVHQHYADDHLSVQEISDHLQLSMSYVISVFKEATGTTVKQYVLEYRIEKARELLKERSLKVSDIAGQVGFKDGEYFAKVFRKFTGMTPSEYRERFQ</sequence>
<protein>
    <submittedName>
        <fullName evidence="12">Response regulator</fullName>
    </submittedName>
</protein>
<dbReference type="PRINTS" id="PR00032">
    <property type="entry name" value="HTHARAC"/>
</dbReference>
<name>A0ABV6DPJ0_9BACL</name>
<evidence type="ECO:0000313" key="13">
    <source>
        <dbReference type="Proteomes" id="UP001589776"/>
    </source>
</evidence>
<dbReference type="CDD" id="cd17536">
    <property type="entry name" value="REC_YesN-like"/>
    <property type="match status" value="1"/>
</dbReference>
<dbReference type="InterPro" id="IPR018060">
    <property type="entry name" value="HTH_AraC"/>
</dbReference>
<dbReference type="InterPro" id="IPR051552">
    <property type="entry name" value="HptR"/>
</dbReference>
<dbReference type="RefSeq" id="WP_377471966.1">
    <property type="nucleotide sequence ID" value="NZ_JBHLWN010000076.1"/>
</dbReference>
<evidence type="ECO:0000256" key="2">
    <source>
        <dbReference type="ARBA" id="ARBA00022490"/>
    </source>
</evidence>
<keyword evidence="13" id="KW-1185">Reference proteome</keyword>
<dbReference type="SUPFAM" id="SSF52172">
    <property type="entry name" value="CheY-like"/>
    <property type="match status" value="1"/>
</dbReference>
<dbReference type="Gene3D" id="3.40.50.2300">
    <property type="match status" value="1"/>
</dbReference>
<keyword evidence="6" id="KW-0238">DNA-binding</keyword>
<dbReference type="PANTHER" id="PTHR42713">
    <property type="entry name" value="HISTIDINE KINASE-RELATED"/>
    <property type="match status" value="1"/>
</dbReference>
<proteinExistence type="predicted"/>
<dbReference type="Pfam" id="PF00072">
    <property type="entry name" value="Response_reg"/>
    <property type="match status" value="1"/>
</dbReference>
<keyword evidence="9" id="KW-0175">Coiled coil</keyword>